<sequence>MNCVTCINFYFSFIGLCTRVEELISFLQMHDVLPQSIDCPTCNKPCVLNQDTSHLRFRCRRTSKVYKKRTTKRFSFSAKKGTFFDGSHLDITTICQFVCHWLHSSYPRQRFICQQLQMTPVTVVYWSHFCRQVCIDYLTRNSVILGGEGVTVEIDEAKIGKRKYNQGRRIEAQWIFGGFEPVARRKSSSFQLRTVPQVIRKYIKPGISAPHHSLTFVDPVTGAHTQNIERLWRGVRGGISQYWRKKGHMVGYLAEFMFKRSVDPANLIHEFMRAAATLYPPSGPTTGEEPPDEPRPGPSSAP</sequence>
<dbReference type="PANTHER" id="PTHR47163">
    <property type="entry name" value="DDE_TNP_IS1595 DOMAIN-CONTAINING PROTEIN"/>
    <property type="match status" value="1"/>
</dbReference>
<evidence type="ECO:0000313" key="4">
    <source>
        <dbReference type="Proteomes" id="UP001329430"/>
    </source>
</evidence>
<dbReference type="AlphaFoldDB" id="A0AAN7VKB5"/>
<keyword evidence="4" id="KW-1185">Reference proteome</keyword>
<gene>
    <name evidence="3" type="ORF">RI129_002766</name>
</gene>
<evidence type="ECO:0000256" key="1">
    <source>
        <dbReference type="SAM" id="MobiDB-lite"/>
    </source>
</evidence>
<feature type="domain" description="ISXO2-like transposase" evidence="2">
    <location>
        <begin position="144"/>
        <end position="261"/>
    </location>
</feature>
<dbReference type="EMBL" id="JAVRBK010000002">
    <property type="protein sequence ID" value="KAK5647874.1"/>
    <property type="molecule type" value="Genomic_DNA"/>
</dbReference>
<evidence type="ECO:0000259" key="2">
    <source>
        <dbReference type="SMART" id="SM01126"/>
    </source>
</evidence>
<comment type="caution">
    <text evidence="3">The sequence shown here is derived from an EMBL/GenBank/DDBJ whole genome shotgun (WGS) entry which is preliminary data.</text>
</comment>
<dbReference type="Proteomes" id="UP001329430">
    <property type="component" value="Chromosome 2"/>
</dbReference>
<dbReference type="InterPro" id="IPR024445">
    <property type="entry name" value="Tnp_ISXO2-like"/>
</dbReference>
<dbReference type="SMART" id="SM01126">
    <property type="entry name" value="DDE_Tnp_IS1595"/>
    <property type="match status" value="1"/>
</dbReference>
<dbReference type="InterPro" id="IPR053164">
    <property type="entry name" value="IS1016-like_transposase"/>
</dbReference>
<organism evidence="3 4">
    <name type="scientific">Pyrocoelia pectoralis</name>
    <dbReference type="NCBI Taxonomy" id="417401"/>
    <lineage>
        <taxon>Eukaryota</taxon>
        <taxon>Metazoa</taxon>
        <taxon>Ecdysozoa</taxon>
        <taxon>Arthropoda</taxon>
        <taxon>Hexapoda</taxon>
        <taxon>Insecta</taxon>
        <taxon>Pterygota</taxon>
        <taxon>Neoptera</taxon>
        <taxon>Endopterygota</taxon>
        <taxon>Coleoptera</taxon>
        <taxon>Polyphaga</taxon>
        <taxon>Elateriformia</taxon>
        <taxon>Elateroidea</taxon>
        <taxon>Lampyridae</taxon>
        <taxon>Lampyrinae</taxon>
        <taxon>Pyrocoelia</taxon>
    </lineage>
</organism>
<dbReference type="PANTHER" id="PTHR47163:SF2">
    <property type="entry name" value="SI:DKEY-17M8.2"/>
    <property type="match status" value="1"/>
</dbReference>
<name>A0AAN7VKB5_9COLE</name>
<feature type="region of interest" description="Disordered" evidence="1">
    <location>
        <begin position="278"/>
        <end position="302"/>
    </location>
</feature>
<evidence type="ECO:0000313" key="3">
    <source>
        <dbReference type="EMBL" id="KAK5647874.1"/>
    </source>
</evidence>
<accession>A0AAN7VKB5</accession>
<proteinExistence type="predicted"/>
<protein>
    <recommendedName>
        <fullName evidence="2">ISXO2-like transposase domain-containing protein</fullName>
    </recommendedName>
</protein>
<reference evidence="3 4" key="1">
    <citation type="journal article" date="2024" name="Insects">
        <title>An Improved Chromosome-Level Genome Assembly of the Firefly Pyrocoelia pectoralis.</title>
        <authorList>
            <person name="Fu X."/>
            <person name="Meyer-Rochow V.B."/>
            <person name="Ballantyne L."/>
            <person name="Zhu X."/>
        </authorList>
    </citation>
    <scope>NUCLEOTIDE SEQUENCE [LARGE SCALE GENOMIC DNA]</scope>
    <source>
        <strain evidence="3">XCY_ONT2</strain>
    </source>
</reference>